<dbReference type="Proteomes" id="UP000034772">
    <property type="component" value="Unassembled WGS sequence"/>
</dbReference>
<dbReference type="Pfam" id="PF00013">
    <property type="entry name" value="KH_1"/>
    <property type="match status" value="1"/>
</dbReference>
<dbReference type="InterPro" id="IPR004088">
    <property type="entry name" value="KH_dom_type_1"/>
</dbReference>
<dbReference type="InterPro" id="IPR004087">
    <property type="entry name" value="KH_dom"/>
</dbReference>
<proteinExistence type="predicted"/>
<dbReference type="GO" id="GO:0005829">
    <property type="term" value="C:cytosol"/>
    <property type="evidence" value="ECO:0007669"/>
    <property type="project" value="TreeGrafter"/>
</dbReference>
<dbReference type="InterPro" id="IPR012340">
    <property type="entry name" value="NA-bd_OB-fold"/>
</dbReference>
<evidence type="ECO:0000256" key="1">
    <source>
        <dbReference type="ARBA" id="ARBA00022679"/>
    </source>
</evidence>
<dbReference type="Pfam" id="PF00575">
    <property type="entry name" value="S1"/>
    <property type="match status" value="1"/>
</dbReference>
<dbReference type="EMBL" id="LCOZ01000028">
    <property type="protein sequence ID" value="KKU87135.1"/>
    <property type="molecule type" value="Genomic_DNA"/>
</dbReference>
<dbReference type="InterPro" id="IPR036612">
    <property type="entry name" value="KH_dom_type_1_sf"/>
</dbReference>
<keyword evidence="3 4" id="KW-0694">RNA-binding</keyword>
<keyword evidence="1 6" id="KW-0808">Transferase</keyword>
<evidence type="ECO:0000256" key="3">
    <source>
        <dbReference type="ARBA" id="ARBA00022884"/>
    </source>
</evidence>
<evidence type="ECO:0000259" key="5">
    <source>
        <dbReference type="PROSITE" id="PS50126"/>
    </source>
</evidence>
<gene>
    <name evidence="6" type="ORF">UY17_C0028G0006</name>
</gene>
<dbReference type="GO" id="GO:0003723">
    <property type="term" value="F:RNA binding"/>
    <property type="evidence" value="ECO:0007669"/>
    <property type="project" value="UniProtKB-UniRule"/>
</dbReference>
<evidence type="ECO:0000313" key="6">
    <source>
        <dbReference type="EMBL" id="KKU87135.1"/>
    </source>
</evidence>
<accession>A0A0G1WY48</accession>
<dbReference type="SMART" id="SM00322">
    <property type="entry name" value="KH"/>
    <property type="match status" value="1"/>
</dbReference>
<evidence type="ECO:0000313" key="7">
    <source>
        <dbReference type="Proteomes" id="UP000034772"/>
    </source>
</evidence>
<comment type="caution">
    <text evidence="6">The sequence shown here is derived from an EMBL/GenBank/DDBJ whole genome shotgun (WGS) entry which is preliminary data.</text>
</comment>
<dbReference type="PANTHER" id="PTHR11252">
    <property type="entry name" value="POLYRIBONUCLEOTIDE NUCLEOTIDYLTRANSFERASE"/>
    <property type="match status" value="1"/>
</dbReference>
<feature type="domain" description="S1 motif" evidence="5">
    <location>
        <begin position="131"/>
        <end position="199"/>
    </location>
</feature>
<dbReference type="InterPro" id="IPR012162">
    <property type="entry name" value="PNPase"/>
</dbReference>
<dbReference type="InterPro" id="IPR027408">
    <property type="entry name" value="PNPase/RNase_PH_dom_sf"/>
</dbReference>
<dbReference type="Gene3D" id="2.40.50.140">
    <property type="entry name" value="Nucleic acid-binding proteins"/>
    <property type="match status" value="1"/>
</dbReference>
<dbReference type="GO" id="GO:0006402">
    <property type="term" value="P:mRNA catabolic process"/>
    <property type="evidence" value="ECO:0007669"/>
    <property type="project" value="InterPro"/>
</dbReference>
<dbReference type="Gene3D" id="3.30.230.70">
    <property type="entry name" value="GHMP Kinase, N-terminal domain"/>
    <property type="match status" value="1"/>
</dbReference>
<evidence type="ECO:0000256" key="4">
    <source>
        <dbReference type="PROSITE-ProRule" id="PRU00117"/>
    </source>
</evidence>
<dbReference type="PATRIC" id="fig|1618373.3.peg.293"/>
<dbReference type="SUPFAM" id="SSF55666">
    <property type="entry name" value="Ribonuclease PH domain 2-like"/>
    <property type="match status" value="1"/>
</dbReference>
<dbReference type="AlphaFoldDB" id="A0A0G1WY48"/>
<keyword evidence="2" id="KW-0548">Nucleotidyltransferase</keyword>
<dbReference type="GO" id="GO:0004654">
    <property type="term" value="F:polyribonucleotide nucleotidyltransferase activity"/>
    <property type="evidence" value="ECO:0007669"/>
    <property type="project" value="InterPro"/>
</dbReference>
<dbReference type="PROSITE" id="PS50126">
    <property type="entry name" value="S1"/>
    <property type="match status" value="1"/>
</dbReference>
<name>A0A0G1WY48_9BACT</name>
<organism evidence="6 7">
    <name type="scientific">Candidatus Beckwithbacteria bacterium GW2011_GWC2_47_9</name>
    <dbReference type="NCBI Taxonomy" id="1618373"/>
    <lineage>
        <taxon>Bacteria</taxon>
        <taxon>Candidatus Beckwithiibacteriota</taxon>
    </lineage>
</organism>
<dbReference type="InterPro" id="IPR036345">
    <property type="entry name" value="ExoRNase_PH_dom2_sf"/>
</dbReference>
<dbReference type="FunFam" id="3.30.1370.10:FF:000001">
    <property type="entry name" value="Polyribonucleotide nucleotidyltransferase"/>
    <property type="match status" value="1"/>
</dbReference>
<dbReference type="Gene3D" id="3.30.1370.10">
    <property type="entry name" value="K Homology domain, type 1"/>
    <property type="match status" value="1"/>
</dbReference>
<dbReference type="PROSITE" id="PS50084">
    <property type="entry name" value="KH_TYPE_1"/>
    <property type="match status" value="1"/>
</dbReference>
<sequence length="218" mass="23483">MPGWKTIWDGITALQMDIKIAGVTAAILKEALDAAKKARLTILEHMLKTLPEPKKQVSAFAPKIATVNIPVEKIGELIGPGGRIIKKIIKETGCEVDVDDDGRVVISGTDAAKLKGAVDWISGLTREFVVGEEFDGKVVRVEAYGAFVELLPGRDGLVHVSRLATSFVADPNTIVKLGDILHVRVREIDEQGRVSLTALTPEQEQQAAQNRPQGGGFS</sequence>
<dbReference type="SUPFAM" id="SSF50249">
    <property type="entry name" value="Nucleic acid-binding proteins"/>
    <property type="match status" value="1"/>
</dbReference>
<evidence type="ECO:0000256" key="2">
    <source>
        <dbReference type="ARBA" id="ARBA00022695"/>
    </source>
</evidence>
<dbReference type="InterPro" id="IPR003029">
    <property type="entry name" value="S1_domain"/>
</dbReference>
<feature type="non-terminal residue" evidence="6">
    <location>
        <position position="218"/>
    </location>
</feature>
<reference evidence="6 7" key="1">
    <citation type="journal article" date="2015" name="Nature">
        <title>rRNA introns, odd ribosomes, and small enigmatic genomes across a large radiation of phyla.</title>
        <authorList>
            <person name="Brown C.T."/>
            <person name="Hug L.A."/>
            <person name="Thomas B.C."/>
            <person name="Sharon I."/>
            <person name="Castelle C.J."/>
            <person name="Singh A."/>
            <person name="Wilkins M.J."/>
            <person name="Williams K.H."/>
            <person name="Banfield J.F."/>
        </authorList>
    </citation>
    <scope>NUCLEOTIDE SEQUENCE [LARGE SCALE GENOMIC DNA]</scope>
</reference>
<protein>
    <submittedName>
        <fullName evidence="6">Polyribonucleotide nucleotidyltransferase</fullName>
    </submittedName>
</protein>
<dbReference type="SMART" id="SM00316">
    <property type="entry name" value="S1"/>
    <property type="match status" value="1"/>
</dbReference>
<dbReference type="CDD" id="cd02393">
    <property type="entry name" value="KH-I_PNPase"/>
    <property type="match status" value="1"/>
</dbReference>
<dbReference type="GO" id="GO:0000175">
    <property type="term" value="F:3'-5'-RNA exonuclease activity"/>
    <property type="evidence" value="ECO:0007669"/>
    <property type="project" value="TreeGrafter"/>
</dbReference>
<dbReference type="PANTHER" id="PTHR11252:SF0">
    <property type="entry name" value="POLYRIBONUCLEOTIDE NUCLEOTIDYLTRANSFERASE 1, MITOCHONDRIAL"/>
    <property type="match status" value="1"/>
</dbReference>
<dbReference type="SUPFAM" id="SSF54791">
    <property type="entry name" value="Eukaryotic type KH-domain (KH-domain type I)"/>
    <property type="match status" value="1"/>
</dbReference>